<proteinExistence type="inferred from homology"/>
<evidence type="ECO:0000256" key="2">
    <source>
        <dbReference type="ARBA" id="ARBA00022448"/>
    </source>
</evidence>
<comment type="similarity">
    <text evidence="8">Belongs to the binding-protein-dependent transport system permease family. LivHM subfamily.</text>
</comment>
<dbReference type="AlphaFoldDB" id="A0A7W7QT75"/>
<evidence type="ECO:0000256" key="4">
    <source>
        <dbReference type="ARBA" id="ARBA00022692"/>
    </source>
</evidence>
<feature type="transmembrane region" description="Helical" evidence="9">
    <location>
        <begin position="6"/>
        <end position="24"/>
    </location>
</feature>
<dbReference type="PANTHER" id="PTHR11795">
    <property type="entry name" value="BRANCHED-CHAIN AMINO ACID TRANSPORT SYSTEM PERMEASE PROTEIN LIVH"/>
    <property type="match status" value="1"/>
</dbReference>
<organism evidence="10 11">
    <name type="scientific">Streptosporangium saharense</name>
    <dbReference type="NCBI Taxonomy" id="1706840"/>
    <lineage>
        <taxon>Bacteria</taxon>
        <taxon>Bacillati</taxon>
        <taxon>Actinomycetota</taxon>
        <taxon>Actinomycetes</taxon>
        <taxon>Streptosporangiales</taxon>
        <taxon>Streptosporangiaceae</taxon>
        <taxon>Streptosporangium</taxon>
    </lineage>
</organism>
<feature type="transmembrane region" description="Helical" evidence="9">
    <location>
        <begin position="186"/>
        <end position="204"/>
    </location>
</feature>
<feature type="transmembrane region" description="Helical" evidence="9">
    <location>
        <begin position="92"/>
        <end position="110"/>
    </location>
</feature>
<keyword evidence="11" id="KW-1185">Reference proteome</keyword>
<dbReference type="EMBL" id="JACHJP010000009">
    <property type="protein sequence ID" value="MBB4919352.1"/>
    <property type="molecule type" value="Genomic_DNA"/>
</dbReference>
<evidence type="ECO:0000256" key="5">
    <source>
        <dbReference type="ARBA" id="ARBA00022970"/>
    </source>
</evidence>
<keyword evidence="7 9" id="KW-0472">Membrane</keyword>
<keyword evidence="5" id="KW-0029">Amino-acid transport</keyword>
<keyword evidence="3" id="KW-1003">Cell membrane</keyword>
<evidence type="ECO:0000256" key="7">
    <source>
        <dbReference type="ARBA" id="ARBA00023136"/>
    </source>
</evidence>
<keyword evidence="6 9" id="KW-1133">Transmembrane helix</keyword>
<evidence type="ECO:0000256" key="8">
    <source>
        <dbReference type="ARBA" id="ARBA00037998"/>
    </source>
</evidence>
<evidence type="ECO:0000256" key="1">
    <source>
        <dbReference type="ARBA" id="ARBA00004651"/>
    </source>
</evidence>
<dbReference type="GO" id="GO:0006865">
    <property type="term" value="P:amino acid transport"/>
    <property type="evidence" value="ECO:0007669"/>
    <property type="project" value="UniProtKB-KW"/>
</dbReference>
<dbReference type="Proteomes" id="UP000552644">
    <property type="component" value="Unassembled WGS sequence"/>
</dbReference>
<name>A0A7W7QT75_9ACTN</name>
<comment type="subcellular location">
    <subcellularLocation>
        <location evidence="1">Cell membrane</location>
        <topology evidence="1">Multi-pass membrane protein</topology>
    </subcellularLocation>
</comment>
<keyword evidence="2" id="KW-0813">Transport</keyword>
<dbReference type="CDD" id="cd06582">
    <property type="entry name" value="TM_PBP1_LivH_like"/>
    <property type="match status" value="1"/>
</dbReference>
<dbReference type="InterPro" id="IPR052157">
    <property type="entry name" value="BCAA_transport_permease"/>
</dbReference>
<accession>A0A7W7QT75</accession>
<sequence>MLEGAIAGLTAGGAYAVLGLCLTLMYRLGRVVNLAQAAIGVVGVYTMSVLADGGVPYFVAVLAGLVAAALVAAGLGYMMGRWFAEAGTDQRSAIAIAYLVGLLAIEYLVFGTDPRQIPGVLGGPLATVGGVTITQAAAVCVAAAVLITAGVSVFLARTAVGLRLRALSQRPTTAELMGIPSRRLGVGLWAVTGVLATAVLLVVAPQQNSDQLSLGLMVIPACAAALVGGFRSLVGTAVGGLALGALQGALAHVSQLQEFRDVVPFVAILAILLWSQRGEVWDAAR</sequence>
<reference evidence="10 11" key="1">
    <citation type="submission" date="2020-08" db="EMBL/GenBank/DDBJ databases">
        <title>Genomic Encyclopedia of Type Strains, Phase III (KMG-III): the genomes of soil and plant-associated and newly described type strains.</title>
        <authorList>
            <person name="Whitman W."/>
        </authorList>
    </citation>
    <scope>NUCLEOTIDE SEQUENCE [LARGE SCALE GENOMIC DNA]</scope>
    <source>
        <strain evidence="10 11">CECT 8840</strain>
    </source>
</reference>
<evidence type="ECO:0000256" key="9">
    <source>
        <dbReference type="SAM" id="Phobius"/>
    </source>
</evidence>
<feature type="transmembrane region" description="Helical" evidence="9">
    <location>
        <begin position="57"/>
        <end position="80"/>
    </location>
</feature>
<feature type="transmembrane region" description="Helical" evidence="9">
    <location>
        <begin position="216"/>
        <end position="246"/>
    </location>
</feature>
<evidence type="ECO:0000313" key="11">
    <source>
        <dbReference type="Proteomes" id="UP000552644"/>
    </source>
</evidence>
<dbReference type="GO" id="GO:0022857">
    <property type="term" value="F:transmembrane transporter activity"/>
    <property type="evidence" value="ECO:0007669"/>
    <property type="project" value="InterPro"/>
</dbReference>
<feature type="transmembrane region" description="Helical" evidence="9">
    <location>
        <begin position="130"/>
        <end position="156"/>
    </location>
</feature>
<protein>
    <submittedName>
        <fullName evidence="10">Branched-chain amino acid transport system permease protein</fullName>
    </submittedName>
</protein>
<evidence type="ECO:0000256" key="6">
    <source>
        <dbReference type="ARBA" id="ARBA00022989"/>
    </source>
</evidence>
<dbReference type="RefSeq" id="WP_184721480.1">
    <property type="nucleotide sequence ID" value="NZ_JACHJP010000009.1"/>
</dbReference>
<dbReference type="Pfam" id="PF02653">
    <property type="entry name" value="BPD_transp_2"/>
    <property type="match status" value="1"/>
</dbReference>
<gene>
    <name evidence="10" type="ORF">FHS44_006494</name>
</gene>
<comment type="caution">
    <text evidence="10">The sequence shown here is derived from an EMBL/GenBank/DDBJ whole genome shotgun (WGS) entry which is preliminary data.</text>
</comment>
<dbReference type="InterPro" id="IPR001851">
    <property type="entry name" value="ABC_transp_permease"/>
</dbReference>
<feature type="transmembrane region" description="Helical" evidence="9">
    <location>
        <begin position="31"/>
        <end position="51"/>
    </location>
</feature>
<dbReference type="PANTHER" id="PTHR11795:SF445">
    <property type="entry name" value="AMINO ACID ABC TRANSPORTER PERMEASE PROTEIN"/>
    <property type="match status" value="1"/>
</dbReference>
<evidence type="ECO:0000256" key="3">
    <source>
        <dbReference type="ARBA" id="ARBA00022475"/>
    </source>
</evidence>
<evidence type="ECO:0000313" key="10">
    <source>
        <dbReference type="EMBL" id="MBB4919352.1"/>
    </source>
</evidence>
<keyword evidence="4 9" id="KW-0812">Transmembrane</keyword>
<dbReference type="GO" id="GO:0005886">
    <property type="term" value="C:plasma membrane"/>
    <property type="evidence" value="ECO:0007669"/>
    <property type="project" value="UniProtKB-SubCell"/>
</dbReference>